<protein>
    <recommendedName>
        <fullName evidence="2">acetyl-CoA carboxytransferase</fullName>
        <ecNumber evidence="2">2.1.3.15</ecNumber>
    </recommendedName>
</protein>
<feature type="region of interest" description="Disordered" evidence="12">
    <location>
        <begin position="243"/>
        <end position="275"/>
    </location>
</feature>
<proteinExistence type="predicted"/>
<keyword evidence="5" id="KW-0547">Nucleotide-binding</keyword>
<dbReference type="InterPro" id="IPR011762">
    <property type="entry name" value="COA_CT_N"/>
</dbReference>
<dbReference type="Pfam" id="PF03255">
    <property type="entry name" value="ACCA"/>
    <property type="match status" value="1"/>
</dbReference>
<dbReference type="Gene3D" id="3.90.226.10">
    <property type="entry name" value="2-enoyl-CoA Hydratase, Chain A, domain 1"/>
    <property type="match status" value="2"/>
</dbReference>
<evidence type="ECO:0000256" key="4">
    <source>
        <dbReference type="ARBA" id="ARBA00022679"/>
    </source>
</evidence>
<keyword evidence="4" id="KW-0808">Transferase</keyword>
<evidence type="ECO:0000256" key="11">
    <source>
        <dbReference type="ARBA" id="ARBA00049152"/>
    </source>
</evidence>
<evidence type="ECO:0000256" key="12">
    <source>
        <dbReference type="SAM" id="MobiDB-lite"/>
    </source>
</evidence>
<dbReference type="InterPro" id="IPR011763">
    <property type="entry name" value="COA_CT_C"/>
</dbReference>
<reference evidence="15" key="1">
    <citation type="submission" date="2020-12" db="EMBL/GenBank/DDBJ databases">
        <title>Genomic characterization of non-nitrogen-fixing Frankia strains.</title>
        <authorList>
            <person name="Carlos-Shanley C."/>
            <person name="Guerra T."/>
            <person name="Hahn D."/>
        </authorList>
    </citation>
    <scope>NUCLEOTIDE SEQUENCE</scope>
    <source>
        <strain evidence="15">CN6</strain>
    </source>
</reference>
<keyword evidence="9" id="KW-0443">Lipid metabolism</keyword>
<keyword evidence="16" id="KW-1185">Reference proteome</keyword>
<dbReference type="EMBL" id="JAEACQ010000158">
    <property type="protein sequence ID" value="MBL7627228.1"/>
    <property type="molecule type" value="Genomic_DNA"/>
</dbReference>
<keyword evidence="6" id="KW-0863">Zinc-finger</keyword>
<evidence type="ECO:0000259" key="13">
    <source>
        <dbReference type="PROSITE" id="PS50980"/>
    </source>
</evidence>
<evidence type="ECO:0000256" key="10">
    <source>
        <dbReference type="ARBA" id="ARBA00023160"/>
    </source>
</evidence>
<dbReference type="InterPro" id="IPR001095">
    <property type="entry name" value="Acetyl_CoA_COase_a_su"/>
</dbReference>
<evidence type="ECO:0000256" key="6">
    <source>
        <dbReference type="ARBA" id="ARBA00022771"/>
    </source>
</evidence>
<keyword evidence="3" id="KW-0444">Lipid biosynthesis</keyword>
<name>A0A937R7P8_9ACTN</name>
<comment type="catalytic activity">
    <reaction evidence="11">
        <text>N(6)-carboxybiotinyl-L-lysyl-[protein] + acetyl-CoA = N(6)-biotinyl-L-lysyl-[protein] + malonyl-CoA</text>
        <dbReference type="Rhea" id="RHEA:54728"/>
        <dbReference type="Rhea" id="RHEA-COMP:10505"/>
        <dbReference type="Rhea" id="RHEA-COMP:10506"/>
        <dbReference type="ChEBI" id="CHEBI:57288"/>
        <dbReference type="ChEBI" id="CHEBI:57384"/>
        <dbReference type="ChEBI" id="CHEBI:83144"/>
        <dbReference type="ChEBI" id="CHEBI:83145"/>
        <dbReference type="EC" id="2.1.3.15"/>
    </reaction>
</comment>
<evidence type="ECO:0000256" key="5">
    <source>
        <dbReference type="ARBA" id="ARBA00022741"/>
    </source>
</evidence>
<dbReference type="GO" id="GO:0009317">
    <property type="term" value="C:acetyl-CoA carboxylase complex"/>
    <property type="evidence" value="ECO:0007669"/>
    <property type="project" value="InterPro"/>
</dbReference>
<dbReference type="AlphaFoldDB" id="A0A937R7P8"/>
<sequence length="508" mass="49805">MPDRDPTSTERLPSNHLAPGLADATGRPAPGGTDWRAGLLAAVTPRRGGDARAATPNRLGWPGYASAPAVWWGEGPVAGLDCVVAVWEFDVYGGSFGEIDAAAFAAAADHAAATGRPLLSFLRSGGTRLQEGVAGLVGLPRATLAAAALDDARVPHVAVVDHPTTGGVWVTIAARADLRCAVAGATVGFAGPRVVAAVTGTPPPAGSHTAEAARAAGLVDAVVEPADVGSWLATALAAAAGGHTRRAGPDDAPAGSGTAAPGLTGARPDGEAASRGGWRQVLAARAAGRPGGGAFLEALLPRGVELAGGDPGVRARLGPPGLVAVAVAAEPGGAPGPAGYRLLARAARLAGKLGLALVTFVDTPGADPGPSAEAGGVAPAIGAAMEAVLRCPSPTVAVVVGEGGSGGALAAACADTVLMAPDSYLTALSPEGAATTLRIPVDRAADLAGLRPVDLLRLGFADRVLGSGRPGAVAGAVTTALAELAALGQEARLSARRRRWSTALPGHL</sequence>
<dbReference type="PRINTS" id="PR01069">
    <property type="entry name" value="ACCCTRFRASEA"/>
</dbReference>
<dbReference type="PROSITE" id="PS50980">
    <property type="entry name" value="COA_CT_NTER"/>
    <property type="match status" value="1"/>
</dbReference>
<dbReference type="GO" id="GO:0016743">
    <property type="term" value="F:carboxyl- or carbamoyltransferase activity"/>
    <property type="evidence" value="ECO:0007669"/>
    <property type="project" value="InterPro"/>
</dbReference>
<keyword evidence="7" id="KW-0276">Fatty acid metabolism</keyword>
<feature type="domain" description="CoA carboxyltransferase C-terminal" evidence="14">
    <location>
        <begin position="267"/>
        <end position="483"/>
    </location>
</feature>
<accession>A0A937R7P8</accession>
<gene>
    <name evidence="15" type="ORF">I7412_08610</name>
</gene>
<dbReference type="PANTHER" id="PTHR42853:SF3">
    <property type="entry name" value="ACETYL-COENZYME A CARBOXYLASE CARBOXYL TRANSFERASE SUBUNIT ALPHA, CHLOROPLASTIC"/>
    <property type="match status" value="1"/>
</dbReference>
<dbReference type="GO" id="GO:0006633">
    <property type="term" value="P:fatty acid biosynthetic process"/>
    <property type="evidence" value="ECO:0007669"/>
    <property type="project" value="UniProtKB-KW"/>
</dbReference>
<feature type="domain" description="CoA carboxyltransferase N-terminal" evidence="13">
    <location>
        <begin position="1"/>
        <end position="254"/>
    </location>
</feature>
<dbReference type="GO" id="GO:0008270">
    <property type="term" value="F:zinc ion binding"/>
    <property type="evidence" value="ECO:0007669"/>
    <property type="project" value="UniProtKB-KW"/>
</dbReference>
<dbReference type="RefSeq" id="WP_203010305.1">
    <property type="nucleotide sequence ID" value="NZ_JADWYU010000151.1"/>
</dbReference>
<dbReference type="Proteomes" id="UP000604475">
    <property type="component" value="Unassembled WGS sequence"/>
</dbReference>
<dbReference type="GO" id="GO:0003989">
    <property type="term" value="F:acetyl-CoA carboxylase activity"/>
    <property type="evidence" value="ECO:0007669"/>
    <property type="project" value="InterPro"/>
</dbReference>
<keyword evidence="6" id="KW-0479">Metal-binding</keyword>
<dbReference type="EC" id="2.1.3.15" evidence="2"/>
<keyword evidence="8" id="KW-0067">ATP-binding</keyword>
<dbReference type="PROSITE" id="PS50989">
    <property type="entry name" value="COA_CT_CTER"/>
    <property type="match status" value="1"/>
</dbReference>
<evidence type="ECO:0000256" key="9">
    <source>
        <dbReference type="ARBA" id="ARBA00023098"/>
    </source>
</evidence>
<keyword evidence="6" id="KW-0862">Zinc</keyword>
<evidence type="ECO:0000313" key="16">
    <source>
        <dbReference type="Proteomes" id="UP000604475"/>
    </source>
</evidence>
<keyword evidence="10" id="KW-0275">Fatty acid biosynthesis</keyword>
<organism evidence="15 16">
    <name type="scientific">Frankia nepalensis</name>
    <dbReference type="NCBI Taxonomy" id="1836974"/>
    <lineage>
        <taxon>Bacteria</taxon>
        <taxon>Bacillati</taxon>
        <taxon>Actinomycetota</taxon>
        <taxon>Actinomycetes</taxon>
        <taxon>Frankiales</taxon>
        <taxon>Frankiaceae</taxon>
        <taxon>Frankia</taxon>
    </lineage>
</organism>
<evidence type="ECO:0000256" key="7">
    <source>
        <dbReference type="ARBA" id="ARBA00022832"/>
    </source>
</evidence>
<dbReference type="SUPFAM" id="SSF52096">
    <property type="entry name" value="ClpP/crotonase"/>
    <property type="match status" value="2"/>
</dbReference>
<comment type="caution">
    <text evidence="15">The sequence shown here is derived from an EMBL/GenBank/DDBJ whole genome shotgun (WGS) entry which is preliminary data.</text>
</comment>
<evidence type="ECO:0000256" key="8">
    <source>
        <dbReference type="ARBA" id="ARBA00022840"/>
    </source>
</evidence>
<evidence type="ECO:0000256" key="3">
    <source>
        <dbReference type="ARBA" id="ARBA00022516"/>
    </source>
</evidence>
<evidence type="ECO:0000256" key="2">
    <source>
        <dbReference type="ARBA" id="ARBA00011883"/>
    </source>
</evidence>
<comment type="pathway">
    <text evidence="1">Lipid metabolism; malonyl-CoA biosynthesis; malonyl-CoA from acetyl-CoA: step 1/1.</text>
</comment>
<dbReference type="InterPro" id="IPR029045">
    <property type="entry name" value="ClpP/crotonase-like_dom_sf"/>
</dbReference>
<feature type="region of interest" description="Disordered" evidence="12">
    <location>
        <begin position="1"/>
        <end position="35"/>
    </location>
</feature>
<dbReference type="GO" id="GO:0005524">
    <property type="term" value="F:ATP binding"/>
    <property type="evidence" value="ECO:0007669"/>
    <property type="project" value="UniProtKB-KW"/>
</dbReference>
<dbReference type="PANTHER" id="PTHR42853">
    <property type="entry name" value="ACETYL-COENZYME A CARBOXYLASE CARBOXYL TRANSFERASE SUBUNIT ALPHA"/>
    <property type="match status" value="1"/>
</dbReference>
<evidence type="ECO:0000259" key="14">
    <source>
        <dbReference type="PROSITE" id="PS50989"/>
    </source>
</evidence>
<evidence type="ECO:0000256" key="1">
    <source>
        <dbReference type="ARBA" id="ARBA00004956"/>
    </source>
</evidence>
<evidence type="ECO:0000313" key="15">
    <source>
        <dbReference type="EMBL" id="MBL7627228.1"/>
    </source>
</evidence>